<reference evidence="1 2" key="1">
    <citation type="journal article" date="2020" name="Mol. Biol. Evol.">
        <title>Distinct Expression and Methylation Patterns for Genes with Different Fates following a Single Whole-Genome Duplication in Flowering Plants.</title>
        <authorList>
            <person name="Shi T."/>
            <person name="Rahmani R.S."/>
            <person name="Gugger P.F."/>
            <person name="Wang M."/>
            <person name="Li H."/>
            <person name="Zhang Y."/>
            <person name="Li Z."/>
            <person name="Wang Q."/>
            <person name="Van de Peer Y."/>
            <person name="Marchal K."/>
            <person name="Chen J."/>
        </authorList>
    </citation>
    <scope>NUCLEOTIDE SEQUENCE [LARGE SCALE GENOMIC DNA]</scope>
    <source>
        <tissue evidence="1">Leaf</tissue>
    </source>
</reference>
<organism evidence="1 2">
    <name type="scientific">Nelumbo nucifera</name>
    <name type="common">Sacred lotus</name>
    <dbReference type="NCBI Taxonomy" id="4432"/>
    <lineage>
        <taxon>Eukaryota</taxon>
        <taxon>Viridiplantae</taxon>
        <taxon>Streptophyta</taxon>
        <taxon>Embryophyta</taxon>
        <taxon>Tracheophyta</taxon>
        <taxon>Spermatophyta</taxon>
        <taxon>Magnoliopsida</taxon>
        <taxon>Proteales</taxon>
        <taxon>Nelumbonaceae</taxon>
        <taxon>Nelumbo</taxon>
    </lineage>
</organism>
<dbReference type="Proteomes" id="UP000607653">
    <property type="component" value="Unassembled WGS sequence"/>
</dbReference>
<accession>A0A822XS69</accession>
<name>A0A822XS69_NELNU</name>
<sequence length="32" mass="3846">MSLLLPNVFPSLLNKFVTMFFMERNEEIQLRS</sequence>
<protein>
    <submittedName>
        <fullName evidence="1">Uncharacterized protein</fullName>
    </submittedName>
</protein>
<dbReference type="AlphaFoldDB" id="A0A822XS69"/>
<evidence type="ECO:0000313" key="1">
    <source>
        <dbReference type="EMBL" id="DAD22533.1"/>
    </source>
</evidence>
<evidence type="ECO:0000313" key="2">
    <source>
        <dbReference type="Proteomes" id="UP000607653"/>
    </source>
</evidence>
<proteinExistence type="predicted"/>
<dbReference type="EMBL" id="DUZY01000001">
    <property type="protein sequence ID" value="DAD22533.1"/>
    <property type="molecule type" value="Genomic_DNA"/>
</dbReference>
<gene>
    <name evidence="1" type="ORF">HUJ06_023996</name>
</gene>
<keyword evidence="2" id="KW-1185">Reference proteome</keyword>
<comment type="caution">
    <text evidence="1">The sequence shown here is derived from an EMBL/GenBank/DDBJ whole genome shotgun (WGS) entry which is preliminary data.</text>
</comment>